<dbReference type="RefSeq" id="WP_138127757.1">
    <property type="nucleotide sequence ID" value="NZ_SWLG01000012.1"/>
</dbReference>
<feature type="chain" id="PRO_5039569720" description="Lipoprotein" evidence="2">
    <location>
        <begin position="20"/>
        <end position="391"/>
    </location>
</feature>
<feature type="region of interest" description="Disordered" evidence="1">
    <location>
        <begin position="25"/>
        <end position="93"/>
    </location>
</feature>
<reference evidence="3 4" key="1">
    <citation type="submission" date="2019-04" db="EMBL/GenBank/DDBJ databases">
        <title>Bacillus caeni sp. nov., a bacterium isolated from mangrove sediment.</title>
        <authorList>
            <person name="Huang H."/>
            <person name="Mo K."/>
            <person name="Hu Y."/>
        </authorList>
    </citation>
    <scope>NUCLEOTIDE SEQUENCE [LARGE SCALE GENOMIC DNA]</scope>
    <source>
        <strain evidence="3 4">HB172195</strain>
    </source>
</reference>
<feature type="compositionally biased region" description="Basic and acidic residues" evidence="1">
    <location>
        <begin position="28"/>
        <end position="70"/>
    </location>
</feature>
<evidence type="ECO:0000256" key="2">
    <source>
        <dbReference type="SAM" id="SignalP"/>
    </source>
</evidence>
<dbReference type="EMBL" id="SWLG01000012">
    <property type="protein sequence ID" value="TLS36147.1"/>
    <property type="molecule type" value="Genomic_DNA"/>
</dbReference>
<keyword evidence="2" id="KW-0732">Signal</keyword>
<sequence length="391" mass="43665">MKKFYLLFLVTLVAGILTACTEAASDLSAEKASSEQQDDKKEEKKDDEETKKEEKARDDEETLKEEKAEEEKSEEQDTPAQPFKALEPSKDAKPLNETLTEEELAKMPAAQAQGGDRTRNTPAGQTLIKGNVDKTDGPLKNNRIVAFYGHPQSTNMGILGEMEPDALMAKLKEQTQEYSNVDPTRPAIPMIELIATVAQRNPGGNGKYYHVTSEKDIQKYADLAKENNALLMLDVQLGQDTPLHQVKLLEKWLKLPYVHLAIDPEFHVTDGQTPGLDLGQVDGKEVQEAVEYVSDLVEENNLPPKIVVVHQFMDKMITNKKAIKPADNVQVVLNFDGHGPSASKMSLYGKFVRNESVQYGGFKVFYKKEKPVLTPEEILKLDPNPAIINYQ</sequence>
<feature type="region of interest" description="Disordered" evidence="1">
    <location>
        <begin position="108"/>
        <end position="135"/>
    </location>
</feature>
<feature type="signal peptide" evidence="2">
    <location>
        <begin position="1"/>
        <end position="19"/>
    </location>
</feature>
<name>A0A5R9EYC8_9BACL</name>
<dbReference type="PROSITE" id="PS51257">
    <property type="entry name" value="PROKAR_LIPOPROTEIN"/>
    <property type="match status" value="1"/>
</dbReference>
<dbReference type="Proteomes" id="UP000308230">
    <property type="component" value="Unassembled WGS sequence"/>
</dbReference>
<dbReference type="AlphaFoldDB" id="A0A5R9EYC8"/>
<organism evidence="3 4">
    <name type="scientific">Exobacillus caeni</name>
    <dbReference type="NCBI Taxonomy" id="2574798"/>
    <lineage>
        <taxon>Bacteria</taxon>
        <taxon>Bacillati</taxon>
        <taxon>Bacillota</taxon>
        <taxon>Bacilli</taxon>
        <taxon>Bacillales</taxon>
        <taxon>Guptibacillaceae</taxon>
        <taxon>Exobacillus</taxon>
    </lineage>
</organism>
<keyword evidence="4" id="KW-1185">Reference proteome</keyword>
<accession>A0A5R9EYC8</accession>
<evidence type="ECO:0000313" key="4">
    <source>
        <dbReference type="Proteomes" id="UP000308230"/>
    </source>
</evidence>
<protein>
    <recommendedName>
        <fullName evidence="5">Lipoprotein</fullName>
    </recommendedName>
</protein>
<evidence type="ECO:0000313" key="3">
    <source>
        <dbReference type="EMBL" id="TLS36147.1"/>
    </source>
</evidence>
<comment type="caution">
    <text evidence="3">The sequence shown here is derived from an EMBL/GenBank/DDBJ whole genome shotgun (WGS) entry which is preliminary data.</text>
</comment>
<proteinExistence type="predicted"/>
<evidence type="ECO:0008006" key="5">
    <source>
        <dbReference type="Google" id="ProtNLM"/>
    </source>
</evidence>
<dbReference type="OrthoDB" id="9812120at2"/>
<evidence type="ECO:0000256" key="1">
    <source>
        <dbReference type="SAM" id="MobiDB-lite"/>
    </source>
</evidence>
<gene>
    <name evidence="3" type="ORF">FCL54_16035</name>
</gene>